<dbReference type="CDD" id="cd03214">
    <property type="entry name" value="ABC_Iron-Siderophores_B12_Hemin"/>
    <property type="match status" value="1"/>
</dbReference>
<dbReference type="SMART" id="SM00382">
    <property type="entry name" value="AAA"/>
    <property type="match status" value="1"/>
</dbReference>
<evidence type="ECO:0000256" key="9">
    <source>
        <dbReference type="ARBA" id="ARBA00023136"/>
    </source>
</evidence>
<evidence type="ECO:0000313" key="13">
    <source>
        <dbReference type="Proteomes" id="UP000588098"/>
    </source>
</evidence>
<dbReference type="GO" id="GO:0005524">
    <property type="term" value="F:ATP binding"/>
    <property type="evidence" value="ECO:0007669"/>
    <property type="project" value="UniProtKB-KW"/>
</dbReference>
<dbReference type="InterPro" id="IPR003439">
    <property type="entry name" value="ABC_transporter-like_ATP-bd"/>
</dbReference>
<evidence type="ECO:0000256" key="1">
    <source>
        <dbReference type="ARBA" id="ARBA00004202"/>
    </source>
</evidence>
<keyword evidence="9" id="KW-0472">Membrane</keyword>
<dbReference type="PROSITE" id="PS50893">
    <property type="entry name" value="ABC_TRANSPORTER_2"/>
    <property type="match status" value="1"/>
</dbReference>
<dbReference type="Proteomes" id="UP000588098">
    <property type="component" value="Unassembled WGS sequence"/>
</dbReference>
<dbReference type="InterPro" id="IPR003593">
    <property type="entry name" value="AAA+_ATPase"/>
</dbReference>
<evidence type="ECO:0000256" key="10">
    <source>
        <dbReference type="SAM" id="MobiDB-lite"/>
    </source>
</evidence>
<dbReference type="PANTHER" id="PTHR42771">
    <property type="entry name" value="IRON(3+)-HYDROXAMATE IMPORT ATP-BINDING PROTEIN FHUC"/>
    <property type="match status" value="1"/>
</dbReference>
<organism evidence="12 13">
    <name type="scientific">Streptomyces zagrosensis</name>
    <dbReference type="NCBI Taxonomy" id="1042984"/>
    <lineage>
        <taxon>Bacteria</taxon>
        <taxon>Bacillati</taxon>
        <taxon>Actinomycetota</taxon>
        <taxon>Actinomycetes</taxon>
        <taxon>Kitasatosporales</taxon>
        <taxon>Streptomycetaceae</taxon>
        <taxon>Streptomyces</taxon>
    </lineage>
</organism>
<keyword evidence="6 12" id="KW-0067">ATP-binding</keyword>
<keyword evidence="7" id="KW-0408">Iron</keyword>
<protein>
    <submittedName>
        <fullName evidence="12">Iron complex transport system ATP-binding protein</fullName>
    </submittedName>
</protein>
<dbReference type="PANTHER" id="PTHR42771:SF2">
    <property type="entry name" value="IRON(3+)-HYDROXAMATE IMPORT ATP-BINDING PROTEIN FHUC"/>
    <property type="match status" value="1"/>
</dbReference>
<feature type="compositionally biased region" description="Basic and acidic residues" evidence="10">
    <location>
        <begin position="299"/>
        <end position="309"/>
    </location>
</feature>
<feature type="compositionally biased region" description="Low complexity" evidence="10">
    <location>
        <begin position="314"/>
        <end position="334"/>
    </location>
</feature>
<comment type="caution">
    <text evidence="12">The sequence shown here is derived from an EMBL/GenBank/DDBJ whole genome shotgun (WGS) entry which is preliminary data.</text>
</comment>
<reference evidence="12 13" key="1">
    <citation type="submission" date="2020-08" db="EMBL/GenBank/DDBJ databases">
        <title>Genomic Encyclopedia of Type Strains, Phase III (KMG-III): the genomes of soil and plant-associated and newly described type strains.</title>
        <authorList>
            <person name="Whitman W."/>
        </authorList>
    </citation>
    <scope>NUCLEOTIDE SEQUENCE [LARGE SCALE GENOMIC DNA]</scope>
    <source>
        <strain evidence="12 13">CECT 8305</strain>
    </source>
</reference>
<evidence type="ECO:0000256" key="3">
    <source>
        <dbReference type="ARBA" id="ARBA00022475"/>
    </source>
</evidence>
<comment type="subcellular location">
    <subcellularLocation>
        <location evidence="1">Cell membrane</location>
        <topology evidence="1">Peripheral membrane protein</topology>
    </subcellularLocation>
</comment>
<dbReference type="EMBL" id="JACHJL010000011">
    <property type="protein sequence ID" value="MBB5937410.1"/>
    <property type="molecule type" value="Genomic_DNA"/>
</dbReference>
<keyword evidence="13" id="KW-1185">Reference proteome</keyword>
<evidence type="ECO:0000256" key="2">
    <source>
        <dbReference type="ARBA" id="ARBA00022448"/>
    </source>
</evidence>
<keyword evidence="2" id="KW-0813">Transport</keyword>
<gene>
    <name evidence="12" type="ORF">FHS42_004489</name>
</gene>
<dbReference type="GO" id="GO:0005886">
    <property type="term" value="C:plasma membrane"/>
    <property type="evidence" value="ECO:0007669"/>
    <property type="project" value="UniProtKB-SubCell"/>
</dbReference>
<evidence type="ECO:0000313" key="12">
    <source>
        <dbReference type="EMBL" id="MBB5937410.1"/>
    </source>
</evidence>
<evidence type="ECO:0000256" key="4">
    <source>
        <dbReference type="ARBA" id="ARBA00022496"/>
    </source>
</evidence>
<feature type="domain" description="ABC transporter" evidence="11">
    <location>
        <begin position="26"/>
        <end position="261"/>
    </location>
</feature>
<evidence type="ECO:0000259" key="11">
    <source>
        <dbReference type="PROSITE" id="PS50893"/>
    </source>
</evidence>
<sequence>MGAVRRLLFQKGMTVELVVERLKAGYPAGSANKSEPARLAVRGVDLTIAAGQVVAIVGPNGCGKSTLLRAMARLHQPHTGTVQVGGDDIWQLRQRQAAHRISLLPQSPQAPEAVTVAGLVRYGRHPHQGLFRQWSREDERAVRAALTATGVTDLADRRLDQLSGGQRQRCWLAMVLAQETPVVLLDEPTSALDLGHAVEVLELVREVAAAGRTVVMVLHDLTSAARYADVIVAMCEGTVVAYGPPREVVDAALVRQLYGVPADILAAPGDGSPVVVPRSRAAVPAHEGPDAARAAEQQPGRHDSSRDAEQDQPARTGAAGTGEATAKEATLPTG</sequence>
<dbReference type="GO" id="GO:0016887">
    <property type="term" value="F:ATP hydrolysis activity"/>
    <property type="evidence" value="ECO:0007669"/>
    <property type="project" value="InterPro"/>
</dbReference>
<accession>A0A7W9UZT8</accession>
<dbReference type="Gene3D" id="3.40.50.300">
    <property type="entry name" value="P-loop containing nucleotide triphosphate hydrolases"/>
    <property type="match status" value="1"/>
</dbReference>
<evidence type="ECO:0000256" key="5">
    <source>
        <dbReference type="ARBA" id="ARBA00022741"/>
    </source>
</evidence>
<dbReference type="GO" id="GO:0006826">
    <property type="term" value="P:iron ion transport"/>
    <property type="evidence" value="ECO:0007669"/>
    <property type="project" value="UniProtKB-KW"/>
</dbReference>
<keyword evidence="3" id="KW-1003">Cell membrane</keyword>
<evidence type="ECO:0000256" key="7">
    <source>
        <dbReference type="ARBA" id="ARBA00023004"/>
    </source>
</evidence>
<dbReference type="Pfam" id="PF00005">
    <property type="entry name" value="ABC_tran"/>
    <property type="match status" value="1"/>
</dbReference>
<dbReference type="FunFam" id="3.40.50.300:FF:000134">
    <property type="entry name" value="Iron-enterobactin ABC transporter ATP-binding protein"/>
    <property type="match status" value="1"/>
</dbReference>
<feature type="region of interest" description="Disordered" evidence="10">
    <location>
        <begin position="280"/>
        <end position="334"/>
    </location>
</feature>
<evidence type="ECO:0000256" key="6">
    <source>
        <dbReference type="ARBA" id="ARBA00022840"/>
    </source>
</evidence>
<keyword evidence="8" id="KW-0406">Ion transport</keyword>
<evidence type="ECO:0000256" key="8">
    <source>
        <dbReference type="ARBA" id="ARBA00023065"/>
    </source>
</evidence>
<dbReference type="InterPro" id="IPR027417">
    <property type="entry name" value="P-loop_NTPase"/>
</dbReference>
<name>A0A7W9UZT8_9ACTN</name>
<proteinExistence type="predicted"/>
<dbReference type="InterPro" id="IPR051535">
    <property type="entry name" value="Siderophore_ABC-ATPase"/>
</dbReference>
<keyword evidence="4" id="KW-0410">Iron transport</keyword>
<dbReference type="SUPFAM" id="SSF52540">
    <property type="entry name" value="P-loop containing nucleoside triphosphate hydrolases"/>
    <property type="match status" value="1"/>
</dbReference>
<keyword evidence="5" id="KW-0547">Nucleotide-binding</keyword>
<dbReference type="AlphaFoldDB" id="A0A7W9UZT8"/>